<feature type="binding site" evidence="15">
    <location>
        <position position="584"/>
    </location>
    <ligand>
        <name>Ca(2+)</name>
        <dbReference type="ChEBI" id="CHEBI:29108"/>
    </ligand>
</feature>
<dbReference type="FunFam" id="1.20.120.350:FF:000095">
    <property type="entry name" value="Voltage-gated Ca2+ channel, alpha subunit"/>
    <property type="match status" value="1"/>
</dbReference>
<feature type="transmembrane region" description="Helical" evidence="19">
    <location>
        <begin position="1177"/>
        <end position="1205"/>
    </location>
</feature>
<evidence type="ECO:0000256" key="2">
    <source>
        <dbReference type="ARBA" id="ARBA00022448"/>
    </source>
</evidence>
<feature type="transmembrane region" description="Helical" evidence="19">
    <location>
        <begin position="470"/>
        <end position="488"/>
    </location>
</feature>
<evidence type="ECO:0000256" key="14">
    <source>
        <dbReference type="ARBA" id="ARBA00067459"/>
    </source>
</evidence>
<keyword evidence="16" id="KW-0109">Calcium transport</keyword>
<dbReference type="OrthoDB" id="416585at2759"/>
<sequence>MPKVDKDFDAPYYEPTVFFCLSKENPLRRGCIKFMEWVWFDRFILLTILANAIVLCMMEPKKIEGRGCGDFKATSTTGGNSVIEGSELVFTTIFTLEMLTKVVAMGFLVNKGSYLRDGWNVMDFIVVVISLVSLLPGTGSNASALRVIRVLRPLRTLSVLPGMRTLIGTIIRSVPMIGNVVLFCIFFFTIFGIFGLNIFMGILRNRCFTEVAGKTCADLTASIDGEYALMCRDAVSPTSGNNPNYGITHFDNIGYAWLAIFQCITLEGWTPIMYMTMDASTGWSVVYFILLVFTGGFFLLNLALAVITEVYDEESTEARDAKDEEEDAEDAEEERKRLIKKAARDKRHELGLYSDSEDDTDDDEDGSKRLRKEARLALQEEERRKAENATLAGRIRRFFRKIIDSWWFNPLFVVLILINTLALAMEYDGMPKDYEDTLTTINLVLTIAFMVEMVFKVLGLGPKKYVQDNFNIFDALVVFMSIVELAMANSSSLSALRSFRILRILKLVRSWKKLQNFLYTIYLTLMSLGEFSFVVILTVFIFALLGMQMFGGKMCGLDDGEIPRHNFDTLLWALVTVFQVLTGEDWNAVMYDGMKVGGSGTALYFVLLLIIGQFMVLNLFVAILLTNFGEHEWLKLATKVKAKLEEEQRQKEEEAAELVRREDALREARKEAEELKKKDLEAKGYGQVREGSLICGFSCFNCAPQPGGAPKPLWKFEGRSLGLFSVNNYVRRWCFGVVDDKKFDTVIMFFIILSSLTMAFESPKVLESSTADTLDIIDWVFTIIFALEMVMKLIAYGAVGSDLRKKGLFCDDGAYFRDPWNCMDGFIVGISIIAKALSSGGLEWVRALRTMRVLRPLRVISRVPELKVVVNALFRSLPGLGNVFLVSLLFWLIFGILGMQLFMGSFANCNDGSISTEGLCVSTYNTSEYRLRSWRSQDMNFDNVFNAMQTLFEMSTTEGWTAVMYMGVDARSPDMAPKRDNNPPIAFFFLAFMIVANFFILNLFIGIILDNFAQISEESGDGGSATMTKEQKLWVQRKTQLLGTKAKKDYPTDPTRSAVYKFVEKEPFEYFIMFVILLNAVMMACEYYDQPDSWTNALEIMGYIFGAIFIGEAALKLYAMNPYVYFADRWNCFDFFCVFITVLGWGLGGGGAASVLRVLRLARIFRLIRKLKGLRMLFNTLLISVPGLINIGSLLFLLCFVFAILGMNLFGKVKFGENLNEHANFRNFGQSLLLLLRMVTGEAWNSVMYDCMITPATSGCDDSSNCAIGECCGSQGAPAYFIAFVVLGTFVTLNLLIAVVVDNFSNQKREEEGEDVTDDNIKEFEVAWRRLDPEVTGYIPLSEVINLIKETPPPMGTYGTNITRMGMIRFMKNLNLQTGDSEYLHYQDALSAFTTRAMGIHVNDLSEETKDEVKQSLSAKGKMSMQSLGSAEALREHVDGASDGRGVAVVNGRSRSSLKPGLSIVKESL</sequence>
<feature type="transmembrane region" description="Helical" evidence="19">
    <location>
        <begin position="602"/>
        <end position="625"/>
    </location>
</feature>
<feature type="transmembrane region" description="Helical" evidence="19">
    <location>
        <begin position="883"/>
        <end position="903"/>
    </location>
</feature>
<feature type="transmembrane region" description="Helical" evidence="19">
    <location>
        <begin position="1100"/>
        <end position="1121"/>
    </location>
</feature>
<dbReference type="PRINTS" id="PR00167">
    <property type="entry name" value="CACHANNEL"/>
</dbReference>
<dbReference type="InterPro" id="IPR002077">
    <property type="entry name" value="VDCCAlpha1"/>
</dbReference>
<evidence type="ECO:0000256" key="18">
    <source>
        <dbReference type="SAM" id="MobiDB-lite"/>
    </source>
</evidence>
<keyword evidence="15" id="KW-0479">Metal-binding</keyword>
<evidence type="ECO:0000256" key="15">
    <source>
        <dbReference type="PIRSR" id="PIRSR602077-1"/>
    </source>
</evidence>
<evidence type="ECO:0000256" key="4">
    <source>
        <dbReference type="ARBA" id="ARBA00022692"/>
    </source>
</evidence>
<reference evidence="21 22" key="1">
    <citation type="journal article" date="2009" name="Science">
        <title>Green evolution and dynamic adaptations revealed by genomes of the marine picoeukaryotes Micromonas.</title>
        <authorList>
            <person name="Worden A.Z."/>
            <person name="Lee J.H."/>
            <person name="Mock T."/>
            <person name="Rouze P."/>
            <person name="Simmons M.P."/>
            <person name="Aerts A.L."/>
            <person name="Allen A.E."/>
            <person name="Cuvelier M.L."/>
            <person name="Derelle E."/>
            <person name="Everett M.V."/>
            <person name="Foulon E."/>
            <person name="Grimwood J."/>
            <person name="Gundlach H."/>
            <person name="Henrissat B."/>
            <person name="Napoli C."/>
            <person name="McDonald S.M."/>
            <person name="Parker M.S."/>
            <person name="Rombauts S."/>
            <person name="Salamov A."/>
            <person name="Von Dassow P."/>
            <person name="Badger J.H."/>
            <person name="Coutinho P.M."/>
            <person name="Demir E."/>
            <person name="Dubchak I."/>
            <person name="Gentemann C."/>
            <person name="Eikrem W."/>
            <person name="Gready J.E."/>
            <person name="John U."/>
            <person name="Lanier W."/>
            <person name="Lindquist E.A."/>
            <person name="Lucas S."/>
            <person name="Mayer K.F."/>
            <person name="Moreau H."/>
            <person name="Not F."/>
            <person name="Otillar R."/>
            <person name="Panaud O."/>
            <person name="Pangilinan J."/>
            <person name="Paulsen I."/>
            <person name="Piegu B."/>
            <person name="Poliakov A."/>
            <person name="Robbens S."/>
            <person name="Schmutz J."/>
            <person name="Toulza E."/>
            <person name="Wyss T."/>
            <person name="Zelensky A."/>
            <person name="Zhou K."/>
            <person name="Armbrust E.V."/>
            <person name="Bhattacharya D."/>
            <person name="Goodenough U.W."/>
            <person name="Van de Peer Y."/>
            <person name="Grigoriev I.V."/>
        </authorList>
    </citation>
    <scope>NUCLEOTIDE SEQUENCE [LARGE SCALE GENOMIC DNA]</scope>
    <source>
        <strain evidence="22">RCC299 / NOUM17</strain>
    </source>
</reference>
<dbReference type="InterPro" id="IPR043203">
    <property type="entry name" value="VGCC_Ca_Na"/>
</dbReference>
<evidence type="ECO:0000256" key="5">
    <source>
        <dbReference type="ARBA" id="ARBA00022737"/>
    </source>
</evidence>
<dbReference type="Gene3D" id="1.10.238.10">
    <property type="entry name" value="EF-hand"/>
    <property type="match status" value="1"/>
</dbReference>
<proteinExistence type="inferred from homology"/>
<keyword evidence="10 19" id="KW-0472">Membrane</keyword>
<feature type="coiled-coil region" evidence="17">
    <location>
        <begin position="634"/>
        <end position="681"/>
    </location>
</feature>
<dbReference type="InParanoid" id="C1E9G5"/>
<evidence type="ECO:0000256" key="19">
    <source>
        <dbReference type="SAM" id="Phobius"/>
    </source>
</evidence>
<feature type="transmembrane region" description="Helical" evidence="19">
    <location>
        <begin position="255"/>
        <end position="274"/>
    </location>
</feature>
<dbReference type="SUPFAM" id="SSF81324">
    <property type="entry name" value="Voltage-gated potassium channels"/>
    <property type="match status" value="4"/>
</dbReference>
<dbReference type="InterPro" id="IPR002048">
    <property type="entry name" value="EF_hand_dom"/>
</dbReference>
<keyword evidence="4 19" id="KW-0812">Transmembrane</keyword>
<dbReference type="Proteomes" id="UP000002009">
    <property type="component" value="Chromosome 6"/>
</dbReference>
<organism evidence="21 22">
    <name type="scientific">Micromonas commoda (strain RCC299 / NOUM17 / CCMP2709)</name>
    <name type="common">Picoplanktonic green alga</name>
    <dbReference type="NCBI Taxonomy" id="296587"/>
    <lineage>
        <taxon>Eukaryota</taxon>
        <taxon>Viridiplantae</taxon>
        <taxon>Chlorophyta</taxon>
        <taxon>Mamiellophyceae</taxon>
        <taxon>Mamiellales</taxon>
        <taxon>Mamiellaceae</taxon>
        <taxon>Micromonas</taxon>
    </lineage>
</organism>
<evidence type="ECO:0000256" key="12">
    <source>
        <dbReference type="ARBA" id="ARBA00023303"/>
    </source>
</evidence>
<evidence type="ECO:0000256" key="17">
    <source>
        <dbReference type="SAM" id="Coils"/>
    </source>
</evidence>
<comment type="similarity">
    <text evidence="13 16">Belongs to the calcium channel alpha-1 subunit (TC 1.A.1.11) family.</text>
</comment>
<keyword evidence="17" id="KW-0175">Coiled coil</keyword>
<dbReference type="eggNOG" id="KOG2301">
    <property type="taxonomic scope" value="Eukaryota"/>
</dbReference>
<feature type="transmembrane region" description="Helical" evidence="19">
    <location>
        <begin position="517"/>
        <end position="545"/>
    </location>
</feature>
<accession>C1E9G5</accession>
<evidence type="ECO:0000256" key="7">
    <source>
        <dbReference type="ARBA" id="ARBA00022882"/>
    </source>
</evidence>
<feature type="transmembrane region" description="Helical" evidence="19">
    <location>
        <begin position="286"/>
        <end position="307"/>
    </location>
</feature>
<evidence type="ECO:0000256" key="1">
    <source>
        <dbReference type="ARBA" id="ARBA00004651"/>
    </source>
</evidence>
<dbReference type="Gene3D" id="1.20.120.350">
    <property type="entry name" value="Voltage-gated potassium channels. Chain C"/>
    <property type="match status" value="4"/>
</dbReference>
<keyword evidence="8 19" id="KW-1133">Transmembrane helix</keyword>
<dbReference type="FunFam" id="1.10.287.70:FF:000093">
    <property type="entry name" value="Calcium channel subunit Cch1"/>
    <property type="match status" value="1"/>
</dbReference>
<feature type="transmembrane region" description="Helical" evidence="19">
    <location>
        <begin position="985"/>
        <end position="1009"/>
    </location>
</feature>
<dbReference type="GO" id="GO:0005891">
    <property type="term" value="C:voltage-gated calcium channel complex"/>
    <property type="evidence" value="ECO:0007669"/>
    <property type="project" value="InterPro"/>
</dbReference>
<dbReference type="InterPro" id="IPR005821">
    <property type="entry name" value="Ion_trans_dom"/>
</dbReference>
<evidence type="ECO:0000256" key="9">
    <source>
        <dbReference type="ARBA" id="ARBA00023065"/>
    </source>
</evidence>
<keyword evidence="9" id="KW-0406">Ion transport</keyword>
<feature type="binding site" evidence="15">
    <location>
        <position position="958"/>
    </location>
    <ligand>
        <name>Ca(2+)</name>
        <dbReference type="ChEBI" id="CHEBI:29108"/>
    </ligand>
</feature>
<dbReference type="PROSITE" id="PS50222">
    <property type="entry name" value="EF_HAND_2"/>
    <property type="match status" value="1"/>
</dbReference>
<dbReference type="EMBL" id="CP001327">
    <property type="protein sequence ID" value="ACO63979.1"/>
    <property type="molecule type" value="Genomic_DNA"/>
</dbReference>
<dbReference type="STRING" id="296587.C1E9G5"/>
<name>C1E9G5_MICCC</name>
<feature type="region of interest" description="Disordered" evidence="18">
    <location>
        <begin position="315"/>
        <end position="335"/>
    </location>
</feature>
<comment type="subcellular location">
    <subcellularLocation>
        <location evidence="1">Cell membrane</location>
        <topology evidence="1">Multi-pass membrane protein</topology>
    </subcellularLocation>
    <subcellularLocation>
        <location evidence="16">Membrane</location>
        <topology evidence="16">Multi-pass membrane protein</topology>
    </subcellularLocation>
</comment>
<feature type="transmembrane region" description="Helical" evidence="19">
    <location>
        <begin position="743"/>
        <end position="760"/>
    </location>
</feature>
<keyword evidence="22" id="KW-1185">Reference proteome</keyword>
<dbReference type="GO" id="GO:0005509">
    <property type="term" value="F:calcium ion binding"/>
    <property type="evidence" value="ECO:0007669"/>
    <property type="project" value="InterPro"/>
</dbReference>
<feature type="transmembrane region" description="Helical" evidence="19">
    <location>
        <begin position="121"/>
        <end position="142"/>
    </location>
</feature>
<evidence type="ECO:0000256" key="8">
    <source>
        <dbReference type="ARBA" id="ARBA00022989"/>
    </source>
</evidence>
<dbReference type="RefSeq" id="XP_002502721.1">
    <property type="nucleotide sequence ID" value="XM_002502675.1"/>
</dbReference>
<feature type="transmembrane region" description="Helical" evidence="19">
    <location>
        <begin position="437"/>
        <end position="458"/>
    </location>
</feature>
<feature type="transmembrane region" description="Helical" evidence="19">
    <location>
        <begin position="780"/>
        <end position="799"/>
    </location>
</feature>
<evidence type="ECO:0000313" key="22">
    <source>
        <dbReference type="Proteomes" id="UP000002009"/>
    </source>
</evidence>
<dbReference type="KEGG" id="mis:MICPUN_82714"/>
<evidence type="ECO:0000256" key="11">
    <source>
        <dbReference type="ARBA" id="ARBA00023180"/>
    </source>
</evidence>
<dbReference type="PANTHER" id="PTHR10037:SF62">
    <property type="entry name" value="SODIUM CHANNEL PROTEIN 60E"/>
    <property type="match status" value="1"/>
</dbReference>
<keyword evidence="3" id="KW-1003">Cell membrane</keyword>
<feature type="transmembrane region" description="Helical" evidence="19">
    <location>
        <begin position="88"/>
        <end position="109"/>
    </location>
</feature>
<protein>
    <recommendedName>
        <fullName evidence="14">Calcium-channel protein CCH1</fullName>
    </recommendedName>
</protein>
<dbReference type="Pfam" id="PF00520">
    <property type="entry name" value="Ion_trans"/>
    <property type="match status" value="4"/>
</dbReference>
<dbReference type="GO" id="GO:0005248">
    <property type="term" value="F:voltage-gated sodium channel activity"/>
    <property type="evidence" value="ECO:0007669"/>
    <property type="project" value="TreeGrafter"/>
</dbReference>
<dbReference type="GeneID" id="8244359"/>
<keyword evidence="16" id="KW-0107">Calcium channel</keyword>
<dbReference type="GO" id="GO:0001518">
    <property type="term" value="C:voltage-gated sodium channel complex"/>
    <property type="evidence" value="ECO:0007669"/>
    <property type="project" value="TreeGrafter"/>
</dbReference>
<keyword evidence="7 16" id="KW-0851">Voltage-gated channel</keyword>
<keyword evidence="6 15" id="KW-0106">Calcium</keyword>
<keyword evidence="11" id="KW-0325">Glycoprotein</keyword>
<evidence type="ECO:0000256" key="13">
    <source>
        <dbReference type="ARBA" id="ARBA00061395"/>
    </source>
</evidence>
<dbReference type="FunFam" id="1.20.120.350:FF:000009">
    <property type="entry name" value="Voltage-dependent T-type calcium channel subunit alpha"/>
    <property type="match status" value="1"/>
</dbReference>
<dbReference type="Gene3D" id="1.10.287.70">
    <property type="match status" value="4"/>
</dbReference>
<dbReference type="InterPro" id="IPR027359">
    <property type="entry name" value="Volt_channel_dom_sf"/>
</dbReference>
<evidence type="ECO:0000256" key="6">
    <source>
        <dbReference type="ARBA" id="ARBA00022837"/>
    </source>
</evidence>
<evidence type="ECO:0000259" key="20">
    <source>
        <dbReference type="PROSITE" id="PS50222"/>
    </source>
</evidence>
<keyword evidence="12" id="KW-0407">Ion channel</keyword>
<feature type="binding site" evidence="15">
    <location>
        <position position="267"/>
    </location>
    <ligand>
        <name>Ca(2+)</name>
        <dbReference type="ChEBI" id="CHEBI:29108"/>
    </ligand>
</feature>
<feature type="transmembrane region" description="Helical" evidence="19">
    <location>
        <begin position="1133"/>
        <end position="1156"/>
    </location>
</feature>
<evidence type="ECO:0000256" key="10">
    <source>
        <dbReference type="ARBA" id="ARBA00023136"/>
    </source>
</evidence>
<evidence type="ECO:0000256" key="16">
    <source>
        <dbReference type="RuleBase" id="RU003808"/>
    </source>
</evidence>
<evidence type="ECO:0000256" key="3">
    <source>
        <dbReference type="ARBA" id="ARBA00022475"/>
    </source>
</evidence>
<feature type="transmembrane region" description="Helical" evidence="19">
    <location>
        <begin position="406"/>
        <end position="425"/>
    </location>
</feature>
<dbReference type="OMA" id="CDAWLKI"/>
<keyword evidence="2" id="KW-0813">Transport</keyword>
<dbReference type="GO" id="GO:0005245">
    <property type="term" value="F:voltage-gated calcium channel activity"/>
    <property type="evidence" value="ECO:0007669"/>
    <property type="project" value="InterPro"/>
</dbReference>
<feature type="transmembrane region" description="Helical" evidence="19">
    <location>
        <begin position="566"/>
        <end position="582"/>
    </location>
</feature>
<feature type="transmembrane region" description="Helical" evidence="19">
    <location>
        <begin position="180"/>
        <end position="199"/>
    </location>
</feature>
<feature type="transmembrane region" description="Helical" evidence="19">
    <location>
        <begin position="37"/>
        <end position="57"/>
    </location>
</feature>
<feature type="transmembrane region" description="Helical" evidence="19">
    <location>
        <begin position="1279"/>
        <end position="1301"/>
    </location>
</feature>
<gene>
    <name evidence="21" type="primary">CAV4</name>
    <name evidence="21" type="ORF">MICPUN_82714</name>
</gene>
<evidence type="ECO:0000313" key="21">
    <source>
        <dbReference type="EMBL" id="ACO63979.1"/>
    </source>
</evidence>
<dbReference type="PANTHER" id="PTHR10037">
    <property type="entry name" value="VOLTAGE-GATED CATION CHANNEL CALCIUM AND SODIUM"/>
    <property type="match status" value="1"/>
</dbReference>
<feature type="compositionally biased region" description="Acidic residues" evidence="18">
    <location>
        <begin position="323"/>
        <end position="332"/>
    </location>
</feature>
<feature type="domain" description="EF-hand" evidence="20">
    <location>
        <begin position="1319"/>
        <end position="1354"/>
    </location>
</feature>
<keyword evidence="5" id="KW-0677">Repeat</keyword>